<dbReference type="PANTHER" id="PTHR32089">
    <property type="entry name" value="METHYL-ACCEPTING CHEMOTAXIS PROTEIN MCPB"/>
    <property type="match status" value="1"/>
</dbReference>
<keyword evidence="5 9" id="KW-0472">Membrane</keyword>
<sequence>MSVRNRLLGLIALALIGVSIVALVGSLMLRSQMQTDREDKLRNLVEIAVQLAAQAHARELAGQLSREAAQAEVKAAIKALRYNGSEYFWINDMQPRMVMHAAKPELDGKDLSSIKDPDGKLLFMEMVATVTQQSKGFVSYQWPKPGSDKPQPKLSYVQGFAAWGWIIGTGVYVEDIQAQFWQTLLQELLLIAVITAILLAIALQITRSLYRQLGGEPATAAGAMRAIANGDLQNPIPVARHYDGSLMHDLARMQSSLRTLVSELGSVSGGVNRMSQQLASDAEQVESGSFRQHEAAAAMAAAITELTESVHQIAASAESANVHSRQSAEQSRAGRTLLGKAVLEMEEINVSVADTSTVINSLVNKTASISSIMQTIKDVADQTNLLALNAAIEAARAGEQGRGFAVVADEVRKLAERTTRATAEIAGMIGQIQQESDASMNHMQTAVSRVGQGVTLTRDGGQAVEGIEQSAQQSMAMIESIASALHEQSQANQMVTEQVDRISAASESNAAAAANAKQLSQQLRGQTDRLQALISQFRA</sequence>
<dbReference type="GO" id="GO:0004888">
    <property type="term" value="F:transmembrane signaling receptor activity"/>
    <property type="evidence" value="ECO:0007669"/>
    <property type="project" value="InterPro"/>
</dbReference>
<evidence type="ECO:0000256" key="9">
    <source>
        <dbReference type="SAM" id="Phobius"/>
    </source>
</evidence>
<feature type="domain" description="Methyl-accepting transducer" evidence="10">
    <location>
        <begin position="267"/>
        <end position="503"/>
    </location>
</feature>
<evidence type="ECO:0000256" key="1">
    <source>
        <dbReference type="ARBA" id="ARBA00004651"/>
    </source>
</evidence>
<dbReference type="CDD" id="cd11386">
    <property type="entry name" value="MCP_signal"/>
    <property type="match status" value="1"/>
</dbReference>
<evidence type="ECO:0000256" key="6">
    <source>
        <dbReference type="ARBA" id="ARBA00023224"/>
    </source>
</evidence>
<keyword evidence="2" id="KW-1003">Cell membrane</keyword>
<dbReference type="EMBL" id="JADFUA010000001">
    <property type="protein sequence ID" value="MBE9608237.1"/>
    <property type="molecule type" value="Genomic_DNA"/>
</dbReference>
<dbReference type="GO" id="GO:0005886">
    <property type="term" value="C:plasma membrane"/>
    <property type="evidence" value="ECO:0007669"/>
    <property type="project" value="UniProtKB-SubCell"/>
</dbReference>
<dbReference type="AlphaFoldDB" id="A0A8J7FI64"/>
<feature type="transmembrane region" description="Helical" evidence="9">
    <location>
        <begin position="6"/>
        <end position="29"/>
    </location>
</feature>
<accession>A0A8J7FI64</accession>
<dbReference type="RefSeq" id="WP_194114734.1">
    <property type="nucleotide sequence ID" value="NZ_JADFUA010000001.1"/>
</dbReference>
<proteinExistence type="inferred from homology"/>
<dbReference type="SMART" id="SM01049">
    <property type="entry name" value="Cache_2"/>
    <property type="match status" value="1"/>
</dbReference>
<dbReference type="PROSITE" id="PS50885">
    <property type="entry name" value="HAMP"/>
    <property type="match status" value="1"/>
</dbReference>
<dbReference type="PRINTS" id="PR00260">
    <property type="entry name" value="CHEMTRNSDUCR"/>
</dbReference>
<evidence type="ECO:0000256" key="5">
    <source>
        <dbReference type="ARBA" id="ARBA00023136"/>
    </source>
</evidence>
<evidence type="ECO:0000256" key="8">
    <source>
        <dbReference type="PROSITE-ProRule" id="PRU00284"/>
    </source>
</evidence>
<dbReference type="GO" id="GO:0006935">
    <property type="term" value="P:chemotaxis"/>
    <property type="evidence" value="ECO:0007669"/>
    <property type="project" value="InterPro"/>
</dbReference>
<comment type="similarity">
    <text evidence="7">Belongs to the methyl-accepting chemotaxis (MCP) protein family.</text>
</comment>
<evidence type="ECO:0000256" key="4">
    <source>
        <dbReference type="ARBA" id="ARBA00022989"/>
    </source>
</evidence>
<evidence type="ECO:0000313" key="12">
    <source>
        <dbReference type="EMBL" id="MBE9608237.1"/>
    </source>
</evidence>
<dbReference type="InterPro" id="IPR004089">
    <property type="entry name" value="MCPsignal_dom"/>
</dbReference>
<dbReference type="InterPro" id="IPR004090">
    <property type="entry name" value="Chemotax_Me-accpt_rcpt"/>
</dbReference>
<evidence type="ECO:0000256" key="3">
    <source>
        <dbReference type="ARBA" id="ARBA00022692"/>
    </source>
</evidence>
<feature type="domain" description="HAMP" evidence="11">
    <location>
        <begin position="221"/>
        <end position="262"/>
    </location>
</feature>
<evidence type="ECO:0000256" key="7">
    <source>
        <dbReference type="ARBA" id="ARBA00029447"/>
    </source>
</evidence>
<dbReference type="InterPro" id="IPR033480">
    <property type="entry name" value="sCache_2"/>
</dbReference>
<keyword evidence="6 8" id="KW-0807">Transducer</keyword>
<comment type="subcellular location">
    <subcellularLocation>
        <location evidence="1">Cell membrane</location>
        <topology evidence="1">Multi-pass membrane protein</topology>
    </subcellularLocation>
</comment>
<dbReference type="GO" id="GO:0007165">
    <property type="term" value="P:signal transduction"/>
    <property type="evidence" value="ECO:0007669"/>
    <property type="project" value="UniProtKB-KW"/>
</dbReference>
<keyword evidence="4 9" id="KW-1133">Transmembrane helix</keyword>
<dbReference type="Pfam" id="PF17200">
    <property type="entry name" value="sCache_2"/>
    <property type="match status" value="1"/>
</dbReference>
<feature type="transmembrane region" description="Helical" evidence="9">
    <location>
        <begin position="154"/>
        <end position="172"/>
    </location>
</feature>
<dbReference type="Gene3D" id="1.10.287.950">
    <property type="entry name" value="Methyl-accepting chemotaxis protein"/>
    <property type="match status" value="1"/>
</dbReference>
<dbReference type="InterPro" id="IPR003660">
    <property type="entry name" value="HAMP_dom"/>
</dbReference>
<dbReference type="Pfam" id="PF00015">
    <property type="entry name" value="MCPsignal"/>
    <property type="match status" value="1"/>
</dbReference>
<protein>
    <submittedName>
        <fullName evidence="12">Cache domain-containing protein</fullName>
    </submittedName>
</protein>
<dbReference type="PANTHER" id="PTHR32089:SF119">
    <property type="entry name" value="METHYL-ACCEPTING CHEMOTAXIS PROTEIN CTPL"/>
    <property type="match status" value="1"/>
</dbReference>
<comment type="caution">
    <text evidence="12">The sequence shown here is derived from an EMBL/GenBank/DDBJ whole genome shotgun (WGS) entry which is preliminary data.</text>
</comment>
<evidence type="ECO:0000259" key="11">
    <source>
        <dbReference type="PROSITE" id="PS50885"/>
    </source>
</evidence>
<evidence type="ECO:0000313" key="13">
    <source>
        <dbReference type="Proteomes" id="UP000604481"/>
    </source>
</evidence>
<keyword evidence="13" id="KW-1185">Reference proteome</keyword>
<name>A0A8J7FI64_9NEIS</name>
<dbReference type="SMART" id="SM00283">
    <property type="entry name" value="MA"/>
    <property type="match status" value="1"/>
</dbReference>
<dbReference type="PROSITE" id="PS50111">
    <property type="entry name" value="CHEMOTAXIS_TRANSDUC_2"/>
    <property type="match status" value="1"/>
</dbReference>
<organism evidence="12 13">
    <name type="scientific">Chitinilyticum piscinae</name>
    <dbReference type="NCBI Taxonomy" id="2866724"/>
    <lineage>
        <taxon>Bacteria</taxon>
        <taxon>Pseudomonadati</taxon>
        <taxon>Pseudomonadota</taxon>
        <taxon>Betaproteobacteria</taxon>
        <taxon>Neisseriales</taxon>
        <taxon>Chitinibacteraceae</taxon>
        <taxon>Chitinilyticum</taxon>
    </lineage>
</organism>
<evidence type="ECO:0000256" key="2">
    <source>
        <dbReference type="ARBA" id="ARBA00022475"/>
    </source>
</evidence>
<dbReference type="Gene3D" id="3.30.450.20">
    <property type="entry name" value="PAS domain"/>
    <property type="match status" value="1"/>
</dbReference>
<reference evidence="12 13" key="1">
    <citation type="submission" date="2020-10" db="EMBL/GenBank/DDBJ databases">
        <title>The genome sequence of Chitinilyticum litopenaei 4Y14.</title>
        <authorList>
            <person name="Liu Y."/>
        </authorList>
    </citation>
    <scope>NUCLEOTIDE SEQUENCE [LARGE SCALE GENOMIC DNA]</scope>
    <source>
        <strain evidence="12 13">4Y14</strain>
    </source>
</reference>
<evidence type="ECO:0000259" key="10">
    <source>
        <dbReference type="PROSITE" id="PS50111"/>
    </source>
</evidence>
<keyword evidence="3 9" id="KW-0812">Transmembrane</keyword>
<gene>
    <name evidence="12" type="ORF">INR99_02640</name>
</gene>
<feature type="transmembrane region" description="Helical" evidence="9">
    <location>
        <begin position="184"/>
        <end position="203"/>
    </location>
</feature>
<dbReference type="SUPFAM" id="SSF58104">
    <property type="entry name" value="Methyl-accepting chemotaxis protein (MCP) signaling domain"/>
    <property type="match status" value="1"/>
</dbReference>
<dbReference type="FunFam" id="1.10.287.950:FF:000001">
    <property type="entry name" value="Methyl-accepting chemotaxis sensory transducer"/>
    <property type="match status" value="1"/>
</dbReference>
<dbReference type="Proteomes" id="UP000604481">
    <property type="component" value="Unassembled WGS sequence"/>
</dbReference>